<evidence type="ECO:0000256" key="4">
    <source>
        <dbReference type="ARBA" id="ARBA00023242"/>
    </source>
</evidence>
<evidence type="ECO:0000256" key="2">
    <source>
        <dbReference type="ARBA" id="ARBA00010800"/>
    </source>
</evidence>
<dbReference type="WBParaSite" id="ACRNAN_scaffold86.g21452.t1">
    <property type="protein sequence ID" value="ACRNAN_scaffold86.g21452.t1"/>
    <property type="gene ID" value="ACRNAN_scaffold86.g21452"/>
</dbReference>
<dbReference type="Proteomes" id="UP000887540">
    <property type="component" value="Unplaced"/>
</dbReference>
<proteinExistence type="inferred from homology"/>
<dbReference type="Pfam" id="PF01900">
    <property type="entry name" value="RNase_P_Rpp14"/>
    <property type="match status" value="1"/>
</dbReference>
<dbReference type="GO" id="GO:0033204">
    <property type="term" value="F:ribonuclease P RNA binding"/>
    <property type="evidence" value="ECO:0007669"/>
    <property type="project" value="InterPro"/>
</dbReference>
<dbReference type="SUPFAM" id="SSF160350">
    <property type="entry name" value="Rnp2-like"/>
    <property type="match status" value="1"/>
</dbReference>
<evidence type="ECO:0000313" key="6">
    <source>
        <dbReference type="WBParaSite" id="ACRNAN_scaffold86.g21452.t1"/>
    </source>
</evidence>
<accession>A0A914EKL4</accession>
<organism evidence="5 6">
    <name type="scientific">Acrobeloides nanus</name>
    <dbReference type="NCBI Taxonomy" id="290746"/>
    <lineage>
        <taxon>Eukaryota</taxon>
        <taxon>Metazoa</taxon>
        <taxon>Ecdysozoa</taxon>
        <taxon>Nematoda</taxon>
        <taxon>Chromadorea</taxon>
        <taxon>Rhabditida</taxon>
        <taxon>Tylenchina</taxon>
        <taxon>Cephalobomorpha</taxon>
        <taxon>Cephaloboidea</taxon>
        <taxon>Cephalobidae</taxon>
        <taxon>Acrobeloides</taxon>
    </lineage>
</organism>
<keyword evidence="5" id="KW-1185">Reference proteome</keyword>
<evidence type="ECO:0000256" key="1">
    <source>
        <dbReference type="ARBA" id="ARBA00004123"/>
    </source>
</evidence>
<keyword evidence="4" id="KW-0539">Nucleus</keyword>
<comment type="similarity">
    <text evidence="2">Belongs to the eukaryotic/archaeal RNase P protein component 2 family.</text>
</comment>
<evidence type="ECO:0000256" key="3">
    <source>
        <dbReference type="ARBA" id="ARBA00022694"/>
    </source>
</evidence>
<dbReference type="GO" id="GO:0005634">
    <property type="term" value="C:nucleus"/>
    <property type="evidence" value="ECO:0007669"/>
    <property type="project" value="UniProtKB-SubCell"/>
</dbReference>
<dbReference type="PIRSF" id="PIRSF023803">
    <property type="entry name" value="Ribonuclease_P_prd"/>
    <property type="match status" value="1"/>
</dbReference>
<keyword evidence="3" id="KW-0819">tRNA processing</keyword>
<dbReference type="Gene3D" id="3.30.70.3250">
    <property type="entry name" value="Ribonuclease P, Pop5 subunit"/>
    <property type="match status" value="1"/>
</dbReference>
<dbReference type="AlphaFoldDB" id="A0A914EKL4"/>
<dbReference type="GO" id="GO:0001682">
    <property type="term" value="P:tRNA 5'-leader removal"/>
    <property type="evidence" value="ECO:0007669"/>
    <property type="project" value="InterPro"/>
</dbReference>
<protein>
    <submittedName>
        <fullName evidence="6">Ribonuclease P</fullName>
    </submittedName>
</protein>
<dbReference type="InterPro" id="IPR016819">
    <property type="entry name" value="RNase_P/MRP_POP5"/>
</dbReference>
<comment type="subcellular location">
    <subcellularLocation>
        <location evidence="1">Nucleus</location>
    </subcellularLocation>
</comment>
<dbReference type="InterPro" id="IPR038085">
    <property type="entry name" value="Rnp2-like_sf"/>
</dbReference>
<evidence type="ECO:0000313" key="5">
    <source>
        <dbReference type="Proteomes" id="UP000887540"/>
    </source>
</evidence>
<reference evidence="6" key="1">
    <citation type="submission" date="2022-11" db="UniProtKB">
        <authorList>
            <consortium name="WormBaseParasite"/>
        </authorList>
    </citation>
    <scope>IDENTIFICATION</scope>
</reference>
<name>A0A914EKL4_9BILA</name>
<dbReference type="GO" id="GO:0030677">
    <property type="term" value="C:ribonuclease P complex"/>
    <property type="evidence" value="ECO:0007669"/>
    <property type="project" value="InterPro"/>
</dbReference>
<sequence>MVKHKHRYLLVEVIFGEKGGEVSESNIYWALHSQVANLFGDYGSSMRSVERQLIKINLESLYAQLREAKTPNERCELQKAIASITGSRVAHIKM</sequence>
<dbReference type="InterPro" id="IPR002759">
    <property type="entry name" value="Pop5/Rpp14/Rnp2-like"/>
</dbReference>